<comment type="caution">
    <text evidence="2">The sequence shown here is derived from an EMBL/GenBank/DDBJ whole genome shotgun (WGS) entry which is preliminary data.</text>
</comment>
<evidence type="ECO:0000313" key="3">
    <source>
        <dbReference type="Proteomes" id="UP000887116"/>
    </source>
</evidence>
<gene>
    <name evidence="2" type="ORF">TNCT_442771</name>
</gene>
<evidence type="ECO:0000313" key="2">
    <source>
        <dbReference type="EMBL" id="GFR03983.1"/>
    </source>
</evidence>
<keyword evidence="3" id="KW-1185">Reference proteome</keyword>
<dbReference type="AlphaFoldDB" id="A0A8X6IZ75"/>
<proteinExistence type="predicted"/>
<evidence type="ECO:0000256" key="1">
    <source>
        <dbReference type="SAM" id="MobiDB-lite"/>
    </source>
</evidence>
<reference evidence="2" key="1">
    <citation type="submission" date="2020-07" db="EMBL/GenBank/DDBJ databases">
        <title>Multicomponent nature underlies the extraordinary mechanical properties of spider dragline silk.</title>
        <authorList>
            <person name="Kono N."/>
            <person name="Nakamura H."/>
            <person name="Mori M."/>
            <person name="Yoshida Y."/>
            <person name="Ohtoshi R."/>
            <person name="Malay A.D."/>
            <person name="Moran D.A.P."/>
            <person name="Tomita M."/>
            <person name="Numata K."/>
            <person name="Arakawa K."/>
        </authorList>
    </citation>
    <scope>NUCLEOTIDE SEQUENCE</scope>
</reference>
<dbReference type="EMBL" id="BMAO01035486">
    <property type="protein sequence ID" value="GFR03983.1"/>
    <property type="molecule type" value="Genomic_DNA"/>
</dbReference>
<protein>
    <submittedName>
        <fullName evidence="2">Uncharacterized protein</fullName>
    </submittedName>
</protein>
<dbReference type="OrthoDB" id="10340766at2759"/>
<accession>A0A8X6IZ75</accession>
<feature type="region of interest" description="Disordered" evidence="1">
    <location>
        <begin position="31"/>
        <end position="73"/>
    </location>
</feature>
<name>A0A8X6IZ75_TRICU</name>
<organism evidence="2 3">
    <name type="scientific">Trichonephila clavata</name>
    <name type="common">Joro spider</name>
    <name type="synonym">Nephila clavata</name>
    <dbReference type="NCBI Taxonomy" id="2740835"/>
    <lineage>
        <taxon>Eukaryota</taxon>
        <taxon>Metazoa</taxon>
        <taxon>Ecdysozoa</taxon>
        <taxon>Arthropoda</taxon>
        <taxon>Chelicerata</taxon>
        <taxon>Arachnida</taxon>
        <taxon>Araneae</taxon>
        <taxon>Araneomorphae</taxon>
        <taxon>Entelegynae</taxon>
        <taxon>Araneoidea</taxon>
        <taxon>Nephilidae</taxon>
        <taxon>Trichonephila</taxon>
    </lineage>
</organism>
<dbReference type="Proteomes" id="UP000887116">
    <property type="component" value="Unassembled WGS sequence"/>
</dbReference>
<sequence length="73" mass="8171">MIVVFTFHQSPLVPLDNDPEYPNIPLQIDSSFPPSPRQPKSTHHKTVSPAHGMAPNNQRTHSRRAHAVNLSIL</sequence>